<proteinExistence type="predicted"/>
<evidence type="ECO:0000313" key="1">
    <source>
        <dbReference type="EMBL" id="MPN03118.1"/>
    </source>
</evidence>
<gene>
    <name evidence="1" type="ORF">SDC9_150341</name>
</gene>
<organism evidence="1">
    <name type="scientific">bioreactor metagenome</name>
    <dbReference type="NCBI Taxonomy" id="1076179"/>
    <lineage>
        <taxon>unclassified sequences</taxon>
        <taxon>metagenomes</taxon>
        <taxon>ecological metagenomes</taxon>
    </lineage>
</organism>
<protein>
    <submittedName>
        <fullName evidence="1">Uncharacterized protein</fullName>
    </submittedName>
</protein>
<accession>A0A645EM73</accession>
<comment type="caution">
    <text evidence="1">The sequence shown here is derived from an EMBL/GenBank/DDBJ whole genome shotgun (WGS) entry which is preliminary data.</text>
</comment>
<sequence length="144" mass="16119">MHLICTAARKDDVFFAYLVAIPRQRFNVKNAFSTQCRNLYNSLSYSRWTFLFLRGGITAFIPPFSAFSTIVSESYPRSAKSALASMPSINSSAWLQSAVVPFVIEILTGTPCASTARCILVLSPLLSWPCPDCPREHHFRAHEL</sequence>
<dbReference type="EMBL" id="VSSQ01049049">
    <property type="protein sequence ID" value="MPN03118.1"/>
    <property type="molecule type" value="Genomic_DNA"/>
</dbReference>
<name>A0A645EM73_9ZZZZ</name>
<dbReference type="AlphaFoldDB" id="A0A645EM73"/>
<reference evidence="1" key="1">
    <citation type="submission" date="2019-08" db="EMBL/GenBank/DDBJ databases">
        <authorList>
            <person name="Kucharzyk K."/>
            <person name="Murdoch R.W."/>
            <person name="Higgins S."/>
            <person name="Loffler F."/>
        </authorList>
    </citation>
    <scope>NUCLEOTIDE SEQUENCE</scope>
</reference>